<accession>A0ABT9I3U1</accession>
<evidence type="ECO:0000313" key="2">
    <source>
        <dbReference type="EMBL" id="MDP5138050.1"/>
    </source>
</evidence>
<dbReference type="PANTHER" id="PTHR33121:SF71">
    <property type="entry name" value="OXYGEN SENSOR PROTEIN DOSP"/>
    <property type="match status" value="1"/>
</dbReference>
<feature type="domain" description="EAL" evidence="1">
    <location>
        <begin position="1"/>
        <end position="124"/>
    </location>
</feature>
<dbReference type="InterPro" id="IPR001633">
    <property type="entry name" value="EAL_dom"/>
</dbReference>
<dbReference type="InterPro" id="IPR035919">
    <property type="entry name" value="EAL_sf"/>
</dbReference>
<dbReference type="Pfam" id="PF00563">
    <property type="entry name" value="EAL"/>
    <property type="match status" value="1"/>
</dbReference>
<evidence type="ECO:0000313" key="3">
    <source>
        <dbReference type="Proteomes" id="UP001231109"/>
    </source>
</evidence>
<dbReference type="InterPro" id="IPR050706">
    <property type="entry name" value="Cyclic-di-GMP_PDE-like"/>
</dbReference>
<gene>
    <name evidence="2" type="ORF">ORJ04_19045</name>
</gene>
<name>A0ABT9I3U1_9GAMM</name>
<comment type="caution">
    <text evidence="2">The sequence shown here is derived from an EMBL/GenBank/DDBJ whole genome shotgun (WGS) entry which is preliminary data.</text>
</comment>
<dbReference type="EMBL" id="JAPJDZ010000089">
    <property type="protein sequence ID" value="MDP5138050.1"/>
    <property type="molecule type" value="Genomic_DNA"/>
</dbReference>
<reference evidence="2 3" key="1">
    <citation type="submission" date="2022-11" db="EMBL/GenBank/DDBJ databases">
        <title>Viruses from the air-sea interface of a natural surface slick.</title>
        <authorList>
            <person name="Rahlff J."/>
            <person name="Holmfeldt K."/>
        </authorList>
    </citation>
    <scope>NUCLEOTIDE SEQUENCE [LARGE SCALE GENOMIC DNA]</scope>
    <source>
        <strain evidence="2 3">SMS4</strain>
    </source>
</reference>
<dbReference type="CDD" id="cd01948">
    <property type="entry name" value="EAL"/>
    <property type="match status" value="1"/>
</dbReference>
<proteinExistence type="predicted"/>
<organism evidence="2 3">
    <name type="scientific">Rheinheimera baltica</name>
    <dbReference type="NCBI Taxonomy" id="67576"/>
    <lineage>
        <taxon>Bacteria</taxon>
        <taxon>Pseudomonadati</taxon>
        <taxon>Pseudomonadota</taxon>
        <taxon>Gammaproteobacteria</taxon>
        <taxon>Chromatiales</taxon>
        <taxon>Chromatiaceae</taxon>
        <taxon>Rheinheimera</taxon>
    </lineage>
</organism>
<dbReference type="PROSITE" id="PS50883">
    <property type="entry name" value="EAL"/>
    <property type="match status" value="1"/>
</dbReference>
<evidence type="ECO:0000259" key="1">
    <source>
        <dbReference type="PROSITE" id="PS50883"/>
    </source>
</evidence>
<protein>
    <submittedName>
        <fullName evidence="2">EAL domain-containing protein</fullName>
    </submittedName>
</protein>
<dbReference type="PANTHER" id="PTHR33121">
    <property type="entry name" value="CYCLIC DI-GMP PHOSPHODIESTERASE PDEF"/>
    <property type="match status" value="1"/>
</dbReference>
<dbReference type="SUPFAM" id="SSF141868">
    <property type="entry name" value="EAL domain-like"/>
    <property type="match status" value="1"/>
</dbReference>
<dbReference type="SMART" id="SM00052">
    <property type="entry name" value="EAL"/>
    <property type="match status" value="1"/>
</dbReference>
<dbReference type="Proteomes" id="UP001231109">
    <property type="component" value="Unassembled WGS sequence"/>
</dbReference>
<dbReference type="Gene3D" id="3.20.20.450">
    <property type="entry name" value="EAL domain"/>
    <property type="match status" value="1"/>
</dbReference>
<keyword evidence="3" id="KW-1185">Reference proteome</keyword>
<dbReference type="RefSeq" id="WP_305977234.1">
    <property type="nucleotide sequence ID" value="NZ_JAPJEB010000005.1"/>
</dbReference>
<sequence length="133" mass="14743">MLMRDVESTNSVLHSQSDMGIRLSIDDFGTGYSSLNYLRRFPINTLKIDKYFVNQLIANSDDATIVQAVISMGKSLHQRLIAEGVETQEQYAFLLAERCDERQGHYFGFPMVPQSLAAILKAGASLIPAADQG</sequence>